<organism evidence="8">
    <name type="scientific">marine metagenome</name>
    <dbReference type="NCBI Taxonomy" id="408172"/>
    <lineage>
        <taxon>unclassified sequences</taxon>
        <taxon>metagenomes</taxon>
        <taxon>ecological metagenomes</taxon>
    </lineage>
</organism>
<dbReference type="EC" id="2.7.7.6" evidence="2"/>
<name>A0A381NA45_9ZZZZ</name>
<keyword evidence="5" id="KW-0548">Nucleotidyltransferase</keyword>
<comment type="catalytic activity">
    <reaction evidence="7">
        <text>RNA(n) + a ribonucleoside 5'-triphosphate = RNA(n+1) + diphosphate</text>
        <dbReference type="Rhea" id="RHEA:21248"/>
        <dbReference type="Rhea" id="RHEA-COMP:14527"/>
        <dbReference type="Rhea" id="RHEA-COMP:17342"/>
        <dbReference type="ChEBI" id="CHEBI:33019"/>
        <dbReference type="ChEBI" id="CHEBI:61557"/>
        <dbReference type="ChEBI" id="CHEBI:140395"/>
        <dbReference type="EC" id="2.7.7.6"/>
    </reaction>
</comment>
<accession>A0A381NA45</accession>
<gene>
    <name evidence="8" type="ORF">METZ01_LOCUS4173</name>
</gene>
<sequence>MARVTIEDCLEHTDGAFSLVKLAASRARRIANGSETLLEDEENDKPTVLALREIAEGHLDNPDFHKTDSDLEKELAEELAKTEESL</sequence>
<proteinExistence type="inferred from homology"/>
<dbReference type="InterPro" id="IPR003716">
    <property type="entry name" value="DNA-dir_RNA_pol_omega"/>
</dbReference>
<dbReference type="GO" id="GO:0006351">
    <property type="term" value="P:DNA-templated transcription"/>
    <property type="evidence" value="ECO:0007669"/>
    <property type="project" value="InterPro"/>
</dbReference>
<evidence type="ECO:0000256" key="7">
    <source>
        <dbReference type="ARBA" id="ARBA00048552"/>
    </source>
</evidence>
<dbReference type="SUPFAM" id="SSF63562">
    <property type="entry name" value="RPB6/omega subunit-like"/>
    <property type="match status" value="1"/>
</dbReference>
<keyword evidence="4" id="KW-0808">Transferase</keyword>
<evidence type="ECO:0000256" key="4">
    <source>
        <dbReference type="ARBA" id="ARBA00022679"/>
    </source>
</evidence>
<reference evidence="8" key="1">
    <citation type="submission" date="2018-05" db="EMBL/GenBank/DDBJ databases">
        <authorList>
            <person name="Lanie J.A."/>
            <person name="Ng W.-L."/>
            <person name="Kazmierczak K.M."/>
            <person name="Andrzejewski T.M."/>
            <person name="Davidsen T.M."/>
            <person name="Wayne K.J."/>
            <person name="Tettelin H."/>
            <person name="Glass J.I."/>
            <person name="Rusch D."/>
            <person name="Podicherti R."/>
            <person name="Tsui H.-C.T."/>
            <person name="Winkler M.E."/>
        </authorList>
    </citation>
    <scope>NUCLEOTIDE SEQUENCE</scope>
</reference>
<dbReference type="HAMAP" id="MF_00366">
    <property type="entry name" value="RNApol_bact_RpoZ"/>
    <property type="match status" value="1"/>
</dbReference>
<dbReference type="GO" id="GO:0000428">
    <property type="term" value="C:DNA-directed RNA polymerase complex"/>
    <property type="evidence" value="ECO:0007669"/>
    <property type="project" value="UniProtKB-KW"/>
</dbReference>
<dbReference type="GO" id="GO:0003899">
    <property type="term" value="F:DNA-directed RNA polymerase activity"/>
    <property type="evidence" value="ECO:0007669"/>
    <property type="project" value="UniProtKB-EC"/>
</dbReference>
<evidence type="ECO:0000256" key="2">
    <source>
        <dbReference type="ARBA" id="ARBA00012418"/>
    </source>
</evidence>
<evidence type="ECO:0000256" key="6">
    <source>
        <dbReference type="ARBA" id="ARBA00023163"/>
    </source>
</evidence>
<keyword evidence="6" id="KW-0804">Transcription</keyword>
<dbReference type="InterPro" id="IPR036161">
    <property type="entry name" value="RPB6/omega-like_sf"/>
</dbReference>
<dbReference type="PANTHER" id="PTHR34476:SF1">
    <property type="entry name" value="DNA-DIRECTED RNA POLYMERASE SUBUNIT OMEGA"/>
    <property type="match status" value="1"/>
</dbReference>
<evidence type="ECO:0000256" key="5">
    <source>
        <dbReference type="ARBA" id="ARBA00022695"/>
    </source>
</evidence>
<keyword evidence="3" id="KW-0240">DNA-directed RNA polymerase</keyword>
<dbReference type="GO" id="GO:0003677">
    <property type="term" value="F:DNA binding"/>
    <property type="evidence" value="ECO:0007669"/>
    <property type="project" value="InterPro"/>
</dbReference>
<dbReference type="Pfam" id="PF01192">
    <property type="entry name" value="RNA_pol_Rpb6"/>
    <property type="match status" value="1"/>
</dbReference>
<dbReference type="InterPro" id="IPR006110">
    <property type="entry name" value="Pol_omega/Rpo6/RPB6"/>
</dbReference>
<evidence type="ECO:0000313" key="8">
    <source>
        <dbReference type="EMBL" id="SUZ51319.1"/>
    </source>
</evidence>
<dbReference type="NCBIfam" id="TIGR00690">
    <property type="entry name" value="rpoZ"/>
    <property type="match status" value="1"/>
</dbReference>
<dbReference type="Gene3D" id="3.90.940.10">
    <property type="match status" value="1"/>
</dbReference>
<dbReference type="EMBL" id="UINC01000218">
    <property type="protein sequence ID" value="SUZ51319.1"/>
    <property type="molecule type" value="Genomic_DNA"/>
</dbReference>
<dbReference type="AlphaFoldDB" id="A0A381NA45"/>
<comment type="similarity">
    <text evidence="1">Belongs to the RNA polymerase subunit omega family.</text>
</comment>
<evidence type="ECO:0000256" key="3">
    <source>
        <dbReference type="ARBA" id="ARBA00022478"/>
    </source>
</evidence>
<evidence type="ECO:0000256" key="1">
    <source>
        <dbReference type="ARBA" id="ARBA00006711"/>
    </source>
</evidence>
<protein>
    <recommendedName>
        <fullName evidence="2">DNA-directed RNA polymerase</fullName>
        <ecNumber evidence="2">2.7.7.6</ecNumber>
    </recommendedName>
</protein>
<dbReference type="PANTHER" id="PTHR34476">
    <property type="entry name" value="DNA-DIRECTED RNA POLYMERASE SUBUNIT OMEGA"/>
    <property type="match status" value="1"/>
</dbReference>
<dbReference type="SMART" id="SM01409">
    <property type="entry name" value="RNA_pol_Rpb6"/>
    <property type="match status" value="1"/>
</dbReference>